<name>A0A1I2GXM8_9BACT</name>
<keyword evidence="2" id="KW-1185">Reference proteome</keyword>
<dbReference type="AlphaFoldDB" id="A0A1I2GXM8"/>
<dbReference type="OrthoDB" id="970222at2"/>
<proteinExistence type="predicted"/>
<dbReference type="EMBL" id="FOLQ01000036">
    <property type="protein sequence ID" value="SFF21913.1"/>
    <property type="molecule type" value="Genomic_DNA"/>
</dbReference>
<gene>
    <name evidence="1" type="ORF">SAMN05216167_13615</name>
</gene>
<reference evidence="1 2" key="1">
    <citation type="submission" date="2016-10" db="EMBL/GenBank/DDBJ databases">
        <authorList>
            <person name="de Groot N.N."/>
        </authorList>
    </citation>
    <scope>NUCLEOTIDE SEQUENCE [LARGE SCALE GENOMIC DNA]</scope>
    <source>
        <strain evidence="1 2">DSM 26130</strain>
    </source>
</reference>
<evidence type="ECO:0000313" key="2">
    <source>
        <dbReference type="Proteomes" id="UP000198598"/>
    </source>
</evidence>
<accession>A0A1I2GXM8</accession>
<protein>
    <submittedName>
        <fullName evidence="1">Uncharacterized protein</fullName>
    </submittedName>
</protein>
<organism evidence="1 2">
    <name type="scientific">Spirosoma endophyticum</name>
    <dbReference type="NCBI Taxonomy" id="662367"/>
    <lineage>
        <taxon>Bacteria</taxon>
        <taxon>Pseudomonadati</taxon>
        <taxon>Bacteroidota</taxon>
        <taxon>Cytophagia</taxon>
        <taxon>Cytophagales</taxon>
        <taxon>Cytophagaceae</taxon>
        <taxon>Spirosoma</taxon>
    </lineage>
</organism>
<sequence>MNTGINMGDRVEVTRTKKGGFYNGRYLATVIGFTTGDRIRVKDGLDQEYAPYFKNVKKLP</sequence>
<evidence type="ECO:0000313" key="1">
    <source>
        <dbReference type="EMBL" id="SFF21913.1"/>
    </source>
</evidence>
<dbReference type="RefSeq" id="WP_093834597.1">
    <property type="nucleotide sequence ID" value="NZ_FOLQ01000036.1"/>
</dbReference>
<dbReference type="Proteomes" id="UP000198598">
    <property type="component" value="Unassembled WGS sequence"/>
</dbReference>